<evidence type="ECO:0000313" key="3">
    <source>
        <dbReference type="Proteomes" id="UP000187735"/>
    </source>
</evidence>
<evidence type="ECO:0000313" key="2">
    <source>
        <dbReference type="EMBL" id="APZ91996.1"/>
    </source>
</evidence>
<keyword evidence="3" id="KW-1185">Reference proteome</keyword>
<dbReference type="EMBL" id="CP017641">
    <property type="protein sequence ID" value="APZ91996.1"/>
    <property type="molecule type" value="Genomic_DNA"/>
</dbReference>
<keyword evidence="1" id="KW-0732">Signal</keyword>
<gene>
    <name evidence="2" type="ORF">Fuma_01597</name>
</gene>
<organism evidence="2 3">
    <name type="scientific">Fuerstiella marisgermanici</name>
    <dbReference type="NCBI Taxonomy" id="1891926"/>
    <lineage>
        <taxon>Bacteria</taxon>
        <taxon>Pseudomonadati</taxon>
        <taxon>Planctomycetota</taxon>
        <taxon>Planctomycetia</taxon>
        <taxon>Planctomycetales</taxon>
        <taxon>Planctomycetaceae</taxon>
        <taxon>Fuerstiella</taxon>
    </lineage>
</organism>
<feature type="signal peptide" evidence="1">
    <location>
        <begin position="1"/>
        <end position="20"/>
    </location>
</feature>
<evidence type="ECO:0008006" key="4">
    <source>
        <dbReference type="Google" id="ProtNLM"/>
    </source>
</evidence>
<dbReference type="STRING" id="1891926.Fuma_01597"/>
<dbReference type="Pfam" id="PF07617">
    <property type="entry name" value="DUF1579"/>
    <property type="match status" value="1"/>
</dbReference>
<reference evidence="2 3" key="1">
    <citation type="journal article" date="2016" name="Front. Microbiol.">
        <title>Fuerstia marisgermanicae gen. nov., sp. nov., an Unusual Member of the Phylum Planctomycetes from the German Wadden Sea.</title>
        <authorList>
            <person name="Kohn T."/>
            <person name="Heuer A."/>
            <person name="Jogler M."/>
            <person name="Vollmers J."/>
            <person name="Boedeker C."/>
            <person name="Bunk B."/>
            <person name="Rast P."/>
            <person name="Borchert D."/>
            <person name="Glockner I."/>
            <person name="Freese H.M."/>
            <person name="Klenk H.P."/>
            <person name="Overmann J."/>
            <person name="Kaster A.K."/>
            <person name="Rohde M."/>
            <person name="Wiegand S."/>
            <person name="Jogler C."/>
        </authorList>
    </citation>
    <scope>NUCLEOTIDE SEQUENCE [LARGE SCALE GENOMIC DNA]</scope>
    <source>
        <strain evidence="2 3">NH11</strain>
    </source>
</reference>
<feature type="chain" id="PRO_5013201911" description="DUF1579 domain-containing protein" evidence="1">
    <location>
        <begin position="21"/>
        <end position="184"/>
    </location>
</feature>
<protein>
    <recommendedName>
        <fullName evidence="4">DUF1579 domain-containing protein</fullName>
    </recommendedName>
</protein>
<dbReference type="KEGG" id="fmr:Fuma_01597"/>
<dbReference type="AlphaFoldDB" id="A0A1P8WD47"/>
<sequence length="184" mass="20512" precursor="true">MKNVFSLLVLFVVMSPTLWGQPPSAAAPKKEHEWLKQFEGQWSSSSKTVAAPGQPSTECTGSMKSSMLGGFWVVNKMRGHVGEVTFDAMQTIGYDSKKERYFGTWVDTMMGHMWHYEGTVDESGKKLILVAEGPDFTGSGKVTKYRDSYEFKSADLIIATSEVMGDDGKWVTFMTGEVKRDKPE</sequence>
<name>A0A1P8WD47_9PLAN</name>
<evidence type="ECO:0000256" key="1">
    <source>
        <dbReference type="SAM" id="SignalP"/>
    </source>
</evidence>
<dbReference type="OrthoDB" id="512336at2"/>
<proteinExistence type="predicted"/>
<accession>A0A1P8WD47</accession>
<dbReference type="RefSeq" id="WP_083731892.1">
    <property type="nucleotide sequence ID" value="NZ_CP017641.1"/>
</dbReference>
<dbReference type="InterPro" id="IPR011473">
    <property type="entry name" value="DUF1579"/>
</dbReference>
<dbReference type="Proteomes" id="UP000187735">
    <property type="component" value="Chromosome"/>
</dbReference>